<reference evidence="2" key="1">
    <citation type="submission" date="2022-11" db="UniProtKB">
        <authorList>
            <consortium name="WormBaseParasite"/>
        </authorList>
    </citation>
    <scope>IDENTIFICATION</scope>
</reference>
<protein>
    <submittedName>
        <fullName evidence="2">Pre-SET domain-containing protein</fullName>
    </submittedName>
</protein>
<accession>A0AC34GI89</accession>
<name>A0AC34GI89_9BILA</name>
<sequence>MQNNHIAPLLVENWTRICDVLPKNFTWIAESLFSYPAKFYIEKADAELPAAKCKCGEVCNPSSCPCLKAKITAKGLIRSEYANFINECHKDCGCNRKCPSRILRRGRTFPVMLFRTSKCGWSVRTLVPIPRRRFVMEYVGLIKLYEECINVDDQTYLFNCDLPDG</sequence>
<proteinExistence type="predicted"/>
<organism evidence="1 2">
    <name type="scientific">Panagrolaimus sp. ES5</name>
    <dbReference type="NCBI Taxonomy" id="591445"/>
    <lineage>
        <taxon>Eukaryota</taxon>
        <taxon>Metazoa</taxon>
        <taxon>Ecdysozoa</taxon>
        <taxon>Nematoda</taxon>
        <taxon>Chromadorea</taxon>
        <taxon>Rhabditida</taxon>
        <taxon>Tylenchina</taxon>
        <taxon>Panagrolaimomorpha</taxon>
        <taxon>Panagrolaimoidea</taxon>
        <taxon>Panagrolaimidae</taxon>
        <taxon>Panagrolaimus</taxon>
    </lineage>
</organism>
<evidence type="ECO:0000313" key="2">
    <source>
        <dbReference type="WBParaSite" id="ES5_v2.g29287.t1"/>
    </source>
</evidence>
<dbReference type="Proteomes" id="UP000887579">
    <property type="component" value="Unplaced"/>
</dbReference>
<dbReference type="WBParaSite" id="ES5_v2.g29287.t1">
    <property type="protein sequence ID" value="ES5_v2.g29287.t1"/>
    <property type="gene ID" value="ES5_v2.g29287"/>
</dbReference>
<evidence type="ECO:0000313" key="1">
    <source>
        <dbReference type="Proteomes" id="UP000887579"/>
    </source>
</evidence>